<feature type="transmembrane region" description="Helical" evidence="1">
    <location>
        <begin position="64"/>
        <end position="82"/>
    </location>
</feature>
<organism evidence="2 3">
    <name type="scientific">Lysobacter antibioticus</name>
    <dbReference type="NCBI Taxonomy" id="84531"/>
    <lineage>
        <taxon>Bacteria</taxon>
        <taxon>Pseudomonadati</taxon>
        <taxon>Pseudomonadota</taxon>
        <taxon>Gammaproteobacteria</taxon>
        <taxon>Lysobacterales</taxon>
        <taxon>Lysobacteraceae</taxon>
        <taxon>Lysobacter</taxon>
    </lineage>
</organism>
<dbReference type="RefSeq" id="WP_057918707.1">
    <property type="nucleotide sequence ID" value="NZ_CP011129.1"/>
</dbReference>
<dbReference type="EMBL" id="CP011129">
    <property type="protein sequence ID" value="ALN81757.1"/>
    <property type="molecule type" value="Genomic_DNA"/>
</dbReference>
<keyword evidence="1" id="KW-0812">Transmembrane</keyword>
<keyword evidence="1" id="KW-1133">Transmembrane helix</keyword>
<dbReference type="KEGG" id="lab:LA76x_3635"/>
<dbReference type="STRING" id="84531.LA76x_3635"/>
<feature type="transmembrane region" description="Helical" evidence="1">
    <location>
        <begin position="94"/>
        <end position="111"/>
    </location>
</feature>
<name>A0A0S2FE74_LYSAN</name>
<evidence type="ECO:0000256" key="1">
    <source>
        <dbReference type="SAM" id="Phobius"/>
    </source>
</evidence>
<evidence type="ECO:0008006" key="4">
    <source>
        <dbReference type="Google" id="ProtNLM"/>
    </source>
</evidence>
<dbReference type="PATRIC" id="fig|84531.8.peg.3652"/>
<protein>
    <recommendedName>
        <fullName evidence="4">Transmembrane protein</fullName>
    </recommendedName>
</protein>
<keyword evidence="3" id="KW-1185">Reference proteome</keyword>
<dbReference type="Proteomes" id="UP000060787">
    <property type="component" value="Chromosome"/>
</dbReference>
<keyword evidence="1" id="KW-0472">Membrane</keyword>
<proteinExistence type="predicted"/>
<feature type="transmembrane region" description="Helical" evidence="1">
    <location>
        <begin position="20"/>
        <end position="44"/>
    </location>
</feature>
<evidence type="ECO:0000313" key="3">
    <source>
        <dbReference type="Proteomes" id="UP000060787"/>
    </source>
</evidence>
<dbReference type="AlphaFoldDB" id="A0A0S2FE74"/>
<gene>
    <name evidence="2" type="ORF">LA76x_3635</name>
</gene>
<sequence length="544" mass="58204">MSRHPPLQGFRYTRMAWGKLAVLLFFTLILLAPFTGWLMSLPLWAMDVAGHWVSSPLHSRSERWFNLALLMAAVPSLIAVLMRSIERNDRELRIGVVVAAFAVAAILVAPARNAQRFSADAIVGSVPAVPAEPSAMADALASQAPAAVSPPPQRSAREREAEIDALIRGAASSAVHGDSFYRQQLAMIAVQARGSNAKRDADRYEGAMRLYREASAVLQPGAGAERIEPIEHYLSAAAAADPSRALPPRELGTWRLGAFTHGLGRYGAAAARPLDIVDAESLRRQRDAARANFLQALRIHPTFDGAWRGLAWTWLYDQPDLALGALIIEAEQAGRAGGSRAVRQRIDAAGGAEAAPRFQILQARAQEAAMELHGLSIPAAVRVMARRPLPSLPPAVAAMQKMVGTGVAVEPAPDDLSTIPRLSDALDAVAFRGAKSAPSTTALLAGPWRRGALVVAGPLDLSRWRARVGAGGQKSFDARIAGWPRYRIARGFDLPRGLDRSAPAILILPAMIERPRGDLGNVVLLDASSGACSGRYCGWVLRGP</sequence>
<accession>A0A0S2FE74</accession>
<evidence type="ECO:0000313" key="2">
    <source>
        <dbReference type="EMBL" id="ALN81757.1"/>
    </source>
</evidence>
<reference evidence="2 3" key="1">
    <citation type="journal article" date="2015" name="BMC Genomics">
        <title>Comparative genomics and metabolic profiling of the genus Lysobacter.</title>
        <authorList>
            <person name="de Bruijn I."/>
            <person name="Cheng X."/>
            <person name="de Jager V."/>
            <person name="Exposito R.G."/>
            <person name="Watrous J."/>
            <person name="Patel N."/>
            <person name="Postma J."/>
            <person name="Dorrestein P.C."/>
            <person name="Kobayashi D."/>
            <person name="Raaijmakers J.M."/>
        </authorList>
    </citation>
    <scope>NUCLEOTIDE SEQUENCE [LARGE SCALE GENOMIC DNA]</scope>
    <source>
        <strain evidence="2 3">76</strain>
    </source>
</reference>